<keyword evidence="3" id="KW-1185">Reference proteome</keyword>
<feature type="region of interest" description="Disordered" evidence="1">
    <location>
        <begin position="77"/>
        <end position="103"/>
    </location>
</feature>
<gene>
    <name evidence="2" type="ORF">NEE01_06730</name>
</gene>
<organism evidence="2 3">
    <name type="scientific">Sphingomonas lycopersici</name>
    <dbReference type="NCBI Taxonomy" id="2951807"/>
    <lineage>
        <taxon>Bacteria</taxon>
        <taxon>Pseudomonadati</taxon>
        <taxon>Pseudomonadota</taxon>
        <taxon>Alphaproteobacteria</taxon>
        <taxon>Sphingomonadales</taxon>
        <taxon>Sphingomonadaceae</taxon>
        <taxon>Sphingomonas</taxon>
    </lineage>
</organism>
<dbReference type="AlphaFoldDB" id="A0AA41Z7W2"/>
<protein>
    <recommendedName>
        <fullName evidence="4">Poly(3-hydroxyalkanoate) polymerase subunit PhaE</fullName>
    </recommendedName>
</protein>
<reference evidence="2" key="1">
    <citation type="submission" date="2022-06" db="EMBL/GenBank/DDBJ databases">
        <title>Sphingomonas sp. nov. isolated from rhizosphere soil of tomato.</title>
        <authorList>
            <person name="Dong H."/>
            <person name="Gao R."/>
        </authorList>
    </citation>
    <scope>NUCLEOTIDE SEQUENCE</scope>
    <source>
        <strain evidence="2">MMSM24</strain>
    </source>
</reference>
<proteinExistence type="predicted"/>
<evidence type="ECO:0000313" key="2">
    <source>
        <dbReference type="EMBL" id="MCW6534479.1"/>
    </source>
</evidence>
<evidence type="ECO:0008006" key="4">
    <source>
        <dbReference type="Google" id="ProtNLM"/>
    </source>
</evidence>
<comment type="caution">
    <text evidence="2">The sequence shown here is derived from an EMBL/GenBank/DDBJ whole genome shotgun (WGS) entry which is preliminary data.</text>
</comment>
<name>A0AA41Z7W2_9SPHN</name>
<sequence>MLGHWEKAVNNFGGDALKSEEFVRGMSAATAATANMQANTHQVMERVLAAANLPSRADFDDLARRVAGIEATLARIEAKLGSGGPDPAKPRPSRSRKPPSKAS</sequence>
<feature type="compositionally biased region" description="Basic residues" evidence="1">
    <location>
        <begin position="91"/>
        <end position="103"/>
    </location>
</feature>
<evidence type="ECO:0000313" key="3">
    <source>
        <dbReference type="Proteomes" id="UP001165565"/>
    </source>
</evidence>
<dbReference type="Proteomes" id="UP001165565">
    <property type="component" value="Unassembled WGS sequence"/>
</dbReference>
<dbReference type="EMBL" id="JANFAV010000003">
    <property type="protein sequence ID" value="MCW6534479.1"/>
    <property type="molecule type" value="Genomic_DNA"/>
</dbReference>
<evidence type="ECO:0000256" key="1">
    <source>
        <dbReference type="SAM" id="MobiDB-lite"/>
    </source>
</evidence>
<accession>A0AA41Z7W2</accession>